<dbReference type="EMBL" id="NAJQ01001150">
    <property type="protein sequence ID" value="TKA61929.1"/>
    <property type="molecule type" value="Genomic_DNA"/>
</dbReference>
<reference evidence="1 2" key="1">
    <citation type="submission" date="2017-03" db="EMBL/GenBank/DDBJ databases">
        <title>Genomes of endolithic fungi from Antarctica.</title>
        <authorList>
            <person name="Coleine C."/>
            <person name="Masonjones S."/>
            <person name="Stajich J.E."/>
        </authorList>
    </citation>
    <scope>NUCLEOTIDE SEQUENCE [LARGE SCALE GENOMIC DNA]</scope>
    <source>
        <strain evidence="1 2">CCFEE 5184</strain>
    </source>
</reference>
<evidence type="ECO:0000313" key="1">
    <source>
        <dbReference type="EMBL" id="TKA61929.1"/>
    </source>
</evidence>
<dbReference type="Gene3D" id="3.90.550.20">
    <property type="match status" value="1"/>
</dbReference>
<proteinExistence type="predicted"/>
<comment type="caution">
    <text evidence="1">The sequence shown here is derived from an EMBL/GenBank/DDBJ whole genome shotgun (WGS) entry which is preliminary data.</text>
</comment>
<evidence type="ECO:0000313" key="2">
    <source>
        <dbReference type="Proteomes" id="UP000309340"/>
    </source>
</evidence>
<dbReference type="OrthoDB" id="409543at2759"/>
<dbReference type="Proteomes" id="UP000309340">
    <property type="component" value="Unassembled WGS sequence"/>
</dbReference>
<keyword evidence="2" id="KW-1185">Reference proteome</keyword>
<protein>
    <submittedName>
        <fullName evidence="1">Uncharacterized protein</fullName>
    </submittedName>
</protein>
<name>A0A4V5ND44_9PEZI</name>
<sequence length="310" mass="34587">MLLLELVAHRRFFRLGWSIRVLDLLPSSPLNVANFLHLTDPDSFPPAFVDGRIGGDHAPQHTSDLVRLPLLLMYGGVADANRRPRPPVDETVGNPASPYEVLSYNIGGVEERSLTNYFLASRRNNPFFARCHRLLVALWAADGGKVSTDGMHDSPLLRGVPLMGGEFEFEENGRRYGPEEVSEMLTDYIIQGQAITMVMGLIDEEDNWNGPAYVAKHFYAMDYMVGSQLINEFTAWNGQRAFDLMSLSLPHPGEPAGPDQKLAGEIVEACLRTSFGFKLAHGLIIRVLGETLGSLWRKHEGSFDVQWTYV</sequence>
<organism evidence="1 2">
    <name type="scientific">Friedmanniomyces simplex</name>
    <dbReference type="NCBI Taxonomy" id="329884"/>
    <lineage>
        <taxon>Eukaryota</taxon>
        <taxon>Fungi</taxon>
        <taxon>Dikarya</taxon>
        <taxon>Ascomycota</taxon>
        <taxon>Pezizomycotina</taxon>
        <taxon>Dothideomycetes</taxon>
        <taxon>Dothideomycetidae</taxon>
        <taxon>Mycosphaerellales</taxon>
        <taxon>Teratosphaeriaceae</taxon>
        <taxon>Friedmanniomyces</taxon>
    </lineage>
</organism>
<dbReference type="AlphaFoldDB" id="A0A4V5ND44"/>
<gene>
    <name evidence="1" type="ORF">B0A55_11007</name>
</gene>
<accession>A0A4V5ND44</accession>